<keyword evidence="3 10" id="KW-0812">Transmembrane</keyword>
<gene>
    <name evidence="11" type="ORF">PCOR1329_LOCUS61496</name>
</gene>
<proteinExistence type="predicted"/>
<dbReference type="InterPro" id="IPR050368">
    <property type="entry name" value="ClC-type_chloride_channel"/>
</dbReference>
<evidence type="ECO:0000313" key="11">
    <source>
        <dbReference type="EMBL" id="CAK0877418.1"/>
    </source>
</evidence>
<keyword evidence="6 10" id="KW-0472">Membrane</keyword>
<dbReference type="Gene3D" id="1.10.3080.10">
    <property type="entry name" value="Clc chloride channel"/>
    <property type="match status" value="1"/>
</dbReference>
<feature type="transmembrane region" description="Helical" evidence="10">
    <location>
        <begin position="12"/>
        <end position="33"/>
    </location>
</feature>
<dbReference type="SUPFAM" id="SSF81340">
    <property type="entry name" value="Clc chloride channel"/>
    <property type="match status" value="1"/>
</dbReference>
<dbReference type="PANTHER" id="PTHR43427">
    <property type="entry name" value="CHLORIDE CHANNEL PROTEIN CLC-E"/>
    <property type="match status" value="1"/>
</dbReference>
<keyword evidence="8" id="KW-0868">Chloride</keyword>
<evidence type="ECO:0000256" key="10">
    <source>
        <dbReference type="SAM" id="Phobius"/>
    </source>
</evidence>
<keyword evidence="7" id="KW-0869">Chloride channel</keyword>
<keyword evidence="12" id="KW-1185">Reference proteome</keyword>
<comment type="caution">
    <text evidence="11">The sequence shown here is derived from an EMBL/GenBank/DDBJ whole genome shotgun (WGS) entry which is preliminary data.</text>
</comment>
<feature type="non-terminal residue" evidence="11">
    <location>
        <position position="1"/>
    </location>
</feature>
<dbReference type="EMBL" id="CAUYUJ010017737">
    <property type="protein sequence ID" value="CAK0877418.1"/>
    <property type="molecule type" value="Genomic_DNA"/>
</dbReference>
<keyword evidence="4 10" id="KW-1133">Transmembrane helix</keyword>
<feature type="transmembrane region" description="Helical" evidence="10">
    <location>
        <begin position="153"/>
        <end position="178"/>
    </location>
</feature>
<evidence type="ECO:0000256" key="7">
    <source>
        <dbReference type="ARBA" id="ARBA00023173"/>
    </source>
</evidence>
<reference evidence="11" key="1">
    <citation type="submission" date="2023-10" db="EMBL/GenBank/DDBJ databases">
        <authorList>
            <person name="Chen Y."/>
            <person name="Shah S."/>
            <person name="Dougan E. K."/>
            <person name="Thang M."/>
            <person name="Chan C."/>
        </authorList>
    </citation>
    <scope>NUCLEOTIDE SEQUENCE [LARGE SCALE GENOMIC DNA]</scope>
</reference>
<evidence type="ECO:0000256" key="2">
    <source>
        <dbReference type="ARBA" id="ARBA00022448"/>
    </source>
</evidence>
<evidence type="ECO:0000313" key="12">
    <source>
        <dbReference type="Proteomes" id="UP001189429"/>
    </source>
</evidence>
<organism evidence="11 12">
    <name type="scientific">Prorocentrum cordatum</name>
    <dbReference type="NCBI Taxonomy" id="2364126"/>
    <lineage>
        <taxon>Eukaryota</taxon>
        <taxon>Sar</taxon>
        <taxon>Alveolata</taxon>
        <taxon>Dinophyceae</taxon>
        <taxon>Prorocentrales</taxon>
        <taxon>Prorocentraceae</taxon>
        <taxon>Prorocentrum</taxon>
    </lineage>
</organism>
<name>A0ABN9VV17_9DINO</name>
<keyword evidence="5" id="KW-0406">Ion transport</keyword>
<dbReference type="PANTHER" id="PTHR43427:SF6">
    <property type="entry name" value="CHLORIDE CHANNEL PROTEIN CLC-E"/>
    <property type="match status" value="1"/>
</dbReference>
<feature type="non-terminal residue" evidence="11">
    <location>
        <position position="212"/>
    </location>
</feature>
<accession>A0ABN9VV17</accession>
<dbReference type="Proteomes" id="UP001189429">
    <property type="component" value="Unassembled WGS sequence"/>
</dbReference>
<evidence type="ECO:0000256" key="5">
    <source>
        <dbReference type="ARBA" id="ARBA00023065"/>
    </source>
</evidence>
<evidence type="ECO:0000256" key="8">
    <source>
        <dbReference type="ARBA" id="ARBA00023214"/>
    </source>
</evidence>
<evidence type="ECO:0000256" key="6">
    <source>
        <dbReference type="ARBA" id="ARBA00023136"/>
    </source>
</evidence>
<evidence type="ECO:0008006" key="13">
    <source>
        <dbReference type="Google" id="ProtNLM"/>
    </source>
</evidence>
<dbReference type="InterPro" id="IPR014743">
    <property type="entry name" value="Cl-channel_core"/>
</dbReference>
<dbReference type="Pfam" id="PF00654">
    <property type="entry name" value="Voltage_CLC"/>
    <property type="match status" value="1"/>
</dbReference>
<evidence type="ECO:0000256" key="4">
    <source>
        <dbReference type="ARBA" id="ARBA00022989"/>
    </source>
</evidence>
<keyword evidence="9" id="KW-0407">Ion channel</keyword>
<protein>
    <recommendedName>
        <fullName evidence="13">Chloride channel protein</fullName>
    </recommendedName>
</protein>
<comment type="subcellular location">
    <subcellularLocation>
        <location evidence="1">Membrane</location>
        <topology evidence="1">Multi-pass membrane protein</topology>
    </subcellularLocation>
</comment>
<evidence type="ECO:0000256" key="9">
    <source>
        <dbReference type="ARBA" id="ARBA00023303"/>
    </source>
</evidence>
<sequence>RGAGCGCRVFRACRLAVAAVLHGVGCGLISIFVSELIRKVQILGFGQAHGSFLEISEAAPPWRRMTSVTFAGIFGAICWLTLRGRDPAFVPVKDSIKGQKMPIAVTWLNAMLQDIVVALGGSVGREAAPREMSAMYAGHLADAMGIEAEHRSILVACGTGAGLAGVYSVPISGVVYTLEHTLHWKDRSPTTLAIAIVTSFLATYVGQYVVEA</sequence>
<evidence type="ECO:0000256" key="1">
    <source>
        <dbReference type="ARBA" id="ARBA00004141"/>
    </source>
</evidence>
<dbReference type="InterPro" id="IPR001807">
    <property type="entry name" value="ClC"/>
</dbReference>
<evidence type="ECO:0000256" key="3">
    <source>
        <dbReference type="ARBA" id="ARBA00022692"/>
    </source>
</evidence>
<feature type="transmembrane region" description="Helical" evidence="10">
    <location>
        <begin position="190"/>
        <end position="210"/>
    </location>
</feature>
<keyword evidence="2" id="KW-0813">Transport</keyword>